<keyword evidence="2" id="KW-1133">Transmembrane helix</keyword>
<dbReference type="EMBL" id="CAFBPE010000090">
    <property type="protein sequence ID" value="CAB5012295.1"/>
    <property type="molecule type" value="Genomic_DNA"/>
</dbReference>
<feature type="region of interest" description="Disordered" evidence="1">
    <location>
        <begin position="113"/>
        <end position="161"/>
    </location>
</feature>
<protein>
    <submittedName>
        <fullName evidence="3">Unannotated protein</fullName>
    </submittedName>
</protein>
<feature type="transmembrane region" description="Helical" evidence="2">
    <location>
        <begin position="40"/>
        <end position="59"/>
    </location>
</feature>
<dbReference type="AlphaFoldDB" id="A0A6J7Q5S7"/>
<keyword evidence="2" id="KW-0812">Transmembrane</keyword>
<feature type="transmembrane region" description="Helical" evidence="2">
    <location>
        <begin position="65"/>
        <end position="82"/>
    </location>
</feature>
<evidence type="ECO:0000313" key="3">
    <source>
        <dbReference type="EMBL" id="CAB5012295.1"/>
    </source>
</evidence>
<proteinExistence type="predicted"/>
<organism evidence="3">
    <name type="scientific">freshwater metagenome</name>
    <dbReference type="NCBI Taxonomy" id="449393"/>
    <lineage>
        <taxon>unclassified sequences</taxon>
        <taxon>metagenomes</taxon>
        <taxon>ecological metagenomes</taxon>
    </lineage>
</organism>
<evidence type="ECO:0000256" key="2">
    <source>
        <dbReference type="SAM" id="Phobius"/>
    </source>
</evidence>
<reference evidence="3" key="1">
    <citation type="submission" date="2020-05" db="EMBL/GenBank/DDBJ databases">
        <authorList>
            <person name="Chiriac C."/>
            <person name="Salcher M."/>
            <person name="Ghai R."/>
            <person name="Kavagutti S V."/>
        </authorList>
    </citation>
    <scope>NUCLEOTIDE SEQUENCE</scope>
</reference>
<feature type="compositionally biased region" description="Gly residues" evidence="1">
    <location>
        <begin position="148"/>
        <end position="161"/>
    </location>
</feature>
<name>A0A6J7Q5S7_9ZZZZ</name>
<accession>A0A6J7Q5S7</accession>
<gene>
    <name evidence="3" type="ORF">UFOPK4065_00995</name>
</gene>
<evidence type="ECO:0000256" key="1">
    <source>
        <dbReference type="SAM" id="MobiDB-lite"/>
    </source>
</evidence>
<sequence length="161" mass="17841">MQSLALFVAILMLMALLGGPIAIGLSAIKTDQPILNIIRKIFHGFFVTISLWIGMMFFFNPDIPLVAHLIGLYGLVMGYIASRREYFPDVRIVTPLLARFGIDSKVIRQPSGDDDFKTWDPDSSDTPQLKKSDPLRHGPAIKWRRNGRTGGNDGHGPGGQH</sequence>
<keyword evidence="2" id="KW-0472">Membrane</keyword>
<feature type="transmembrane region" description="Helical" evidence="2">
    <location>
        <begin position="6"/>
        <end position="28"/>
    </location>
</feature>